<dbReference type="GO" id="GO:0006310">
    <property type="term" value="P:DNA recombination"/>
    <property type="evidence" value="ECO:0007669"/>
    <property type="project" value="TreeGrafter"/>
</dbReference>
<dbReference type="InterPro" id="IPR027417">
    <property type="entry name" value="P-loop_NTPase"/>
</dbReference>
<evidence type="ECO:0000313" key="8">
    <source>
        <dbReference type="Proteomes" id="UP000296883"/>
    </source>
</evidence>
<reference evidence="7 9" key="1">
    <citation type="submission" date="2019-03" db="EMBL/GenBank/DDBJ databases">
        <title>Vagococcus sp. was isolated fron gut of Carduelis flavirostris.</title>
        <authorList>
            <person name="Ge Y."/>
        </authorList>
    </citation>
    <scope>NUCLEOTIDE SEQUENCE [LARGE SCALE GENOMIC DNA]</scope>
    <source>
        <strain evidence="7 9">CF-210</strain>
    </source>
</reference>
<dbReference type="AlphaFoldDB" id="A0AAJ5JMC8"/>
<evidence type="ECO:0000313" key="6">
    <source>
        <dbReference type="EMBL" id="QCA28788.1"/>
    </source>
</evidence>
<dbReference type="GO" id="GO:0006270">
    <property type="term" value="P:DNA replication initiation"/>
    <property type="evidence" value="ECO:0007669"/>
    <property type="project" value="TreeGrafter"/>
</dbReference>
<dbReference type="PANTHER" id="PTHR30580:SF1">
    <property type="entry name" value="COMF OPERON PROTEIN 1"/>
    <property type="match status" value="1"/>
</dbReference>
<keyword evidence="1" id="KW-0547">Nucleotide-binding</keyword>
<evidence type="ECO:0000313" key="9">
    <source>
        <dbReference type="Proteomes" id="UP000297725"/>
    </source>
</evidence>
<dbReference type="EMBL" id="SRHU01000006">
    <property type="protein sequence ID" value="TFZ43011.1"/>
    <property type="molecule type" value="Genomic_DNA"/>
</dbReference>
<dbReference type="GO" id="GO:0003677">
    <property type="term" value="F:DNA binding"/>
    <property type="evidence" value="ECO:0007669"/>
    <property type="project" value="UniProtKB-KW"/>
</dbReference>
<evidence type="ECO:0000259" key="4">
    <source>
        <dbReference type="PROSITE" id="PS51192"/>
    </source>
</evidence>
<dbReference type="Pfam" id="PF00270">
    <property type="entry name" value="DEAD"/>
    <property type="match status" value="1"/>
</dbReference>
<keyword evidence="8" id="KW-1185">Reference proteome</keyword>
<organism evidence="7 9">
    <name type="scientific">Vagococcus xieshaowenii</name>
    <dbReference type="NCBI Taxonomy" id="2562451"/>
    <lineage>
        <taxon>Bacteria</taxon>
        <taxon>Bacillati</taxon>
        <taxon>Bacillota</taxon>
        <taxon>Bacilli</taxon>
        <taxon>Lactobacillales</taxon>
        <taxon>Enterococcaceae</taxon>
        <taxon>Vagococcus</taxon>
    </lineage>
</organism>
<dbReference type="InterPro" id="IPR011545">
    <property type="entry name" value="DEAD/DEAH_box_helicase_dom"/>
</dbReference>
<gene>
    <name evidence="7" type="ORF">E4031_01195</name>
    <name evidence="6" type="ORF">E4Z98_05450</name>
</gene>
<evidence type="ECO:0000313" key="7">
    <source>
        <dbReference type="EMBL" id="TFZ43011.1"/>
    </source>
</evidence>
<dbReference type="SMART" id="SM00490">
    <property type="entry name" value="HELICc"/>
    <property type="match status" value="1"/>
</dbReference>
<dbReference type="SMART" id="SM00487">
    <property type="entry name" value="DEXDc"/>
    <property type="match status" value="1"/>
</dbReference>
<dbReference type="GO" id="GO:0006302">
    <property type="term" value="P:double-strand break repair"/>
    <property type="evidence" value="ECO:0007669"/>
    <property type="project" value="TreeGrafter"/>
</dbReference>
<dbReference type="PANTHER" id="PTHR30580">
    <property type="entry name" value="PRIMOSOMAL PROTEIN N"/>
    <property type="match status" value="1"/>
</dbReference>
<protein>
    <submittedName>
        <fullName evidence="7">DEAD/DEAH box helicase</fullName>
    </submittedName>
</protein>
<keyword evidence="3" id="KW-0238">DNA-binding</keyword>
<name>A0AAJ5JMC8_9ENTE</name>
<dbReference type="SUPFAM" id="SSF52540">
    <property type="entry name" value="P-loop containing nucleoside triphosphate hydrolases"/>
    <property type="match status" value="1"/>
</dbReference>
<dbReference type="InterPro" id="IPR014001">
    <property type="entry name" value="Helicase_ATP-bd"/>
</dbReference>
<evidence type="ECO:0000256" key="1">
    <source>
        <dbReference type="ARBA" id="ARBA00022741"/>
    </source>
</evidence>
<keyword evidence="7" id="KW-0378">Hydrolase</keyword>
<dbReference type="CDD" id="cd18785">
    <property type="entry name" value="SF2_C"/>
    <property type="match status" value="1"/>
</dbReference>
<feature type="domain" description="Helicase ATP-binding" evidence="4">
    <location>
        <begin position="138"/>
        <end position="289"/>
    </location>
</feature>
<dbReference type="EMBL" id="CP038865">
    <property type="protein sequence ID" value="QCA28788.1"/>
    <property type="molecule type" value="Genomic_DNA"/>
</dbReference>
<dbReference type="PROSITE" id="PS51194">
    <property type="entry name" value="HELICASE_CTER"/>
    <property type="match status" value="1"/>
</dbReference>
<accession>A0AAJ5JMC8</accession>
<evidence type="ECO:0000256" key="2">
    <source>
        <dbReference type="ARBA" id="ARBA00022840"/>
    </source>
</evidence>
<dbReference type="Pfam" id="PF00271">
    <property type="entry name" value="Helicase_C"/>
    <property type="match status" value="1"/>
</dbReference>
<sequence length="470" mass="53396">MIKLFSILLNGKSSLFSYIIVVREMLEKLKGKKLLASELLSQLSFFETSDIIRFPGIQQIKGVVRCFRCGHMLKRGRNQQFLEGNIMYYCSHCIQMGKVDESTELYHLPNDTRDQLLVTCTWEGELTIHQHKIAKQLVKHYQEGHDTLVHAVTGAGKTEMLYPLILEVISHGGSVCLAAPRTDVCIELFKRISPLFTCESCLIYGGSDKPSKFVPLIVCTTHQLYRYYQAFDCLVLDEVDAFPFRGNPSLEYAVDQSVKLTGKRVLLTATPSAKQLHDVKQGLLKKETLFLRYHGRPLPVPDFVYCPSYLGGQTILPKQLQQLINQQLTNQRRTLIFVPTIATGKHLSKLLKKHYPTSRIANVSSVDHARHEKVEKMRDNYFDLLVTTTILERGVTFSDIDVIVFGAHHPIYNTASLVQIAGRVGRKNEFPNGHVYYLHEGQSLAMKKSRKQIKLMNRIGALMNSELSDV</sequence>
<dbReference type="GO" id="GO:0005524">
    <property type="term" value="F:ATP binding"/>
    <property type="evidence" value="ECO:0007669"/>
    <property type="project" value="UniProtKB-KW"/>
</dbReference>
<dbReference type="GO" id="GO:0043138">
    <property type="term" value="F:3'-5' DNA helicase activity"/>
    <property type="evidence" value="ECO:0007669"/>
    <property type="project" value="TreeGrafter"/>
</dbReference>
<keyword evidence="2" id="KW-0067">ATP-binding</keyword>
<proteinExistence type="predicted"/>
<evidence type="ECO:0000259" key="5">
    <source>
        <dbReference type="PROSITE" id="PS51194"/>
    </source>
</evidence>
<dbReference type="InterPro" id="IPR001650">
    <property type="entry name" value="Helicase_C-like"/>
</dbReference>
<reference evidence="6 8" key="2">
    <citation type="journal article" date="2020" name="Int. J. Syst. Evol. Microbiol.">
        <title>Vagococcus xieshaowenii sp. nov., isolated from snow finch (Montifringilla taczanowskii) cloacal content.</title>
        <authorList>
            <person name="Ge Y."/>
            <person name="Yang J."/>
            <person name="Lai X.H."/>
            <person name="Zhang G."/>
            <person name="Jin D."/>
            <person name="Lu S."/>
            <person name="Wang B."/>
            <person name="Huang Y."/>
            <person name="Huang Y."/>
            <person name="Ren Z."/>
            <person name="Zhang X."/>
            <person name="Xu J."/>
        </authorList>
    </citation>
    <scope>NUCLEOTIDE SEQUENCE [LARGE SCALE GENOMIC DNA]</scope>
    <source>
        <strain evidence="8">personal::cf-49</strain>
        <strain evidence="6">Personal::cf-49</strain>
    </source>
</reference>
<keyword evidence="7" id="KW-0347">Helicase</keyword>
<feature type="domain" description="Helicase C-terminal" evidence="5">
    <location>
        <begin position="319"/>
        <end position="470"/>
    </location>
</feature>
<dbReference type="Proteomes" id="UP000297725">
    <property type="component" value="Unassembled WGS sequence"/>
</dbReference>
<dbReference type="Gene3D" id="3.40.50.300">
    <property type="entry name" value="P-loop containing nucleotide triphosphate hydrolases"/>
    <property type="match status" value="2"/>
</dbReference>
<dbReference type="PROSITE" id="PS51192">
    <property type="entry name" value="HELICASE_ATP_BIND_1"/>
    <property type="match status" value="1"/>
</dbReference>
<dbReference type="Proteomes" id="UP000296883">
    <property type="component" value="Chromosome"/>
</dbReference>
<evidence type="ECO:0000256" key="3">
    <source>
        <dbReference type="ARBA" id="ARBA00023125"/>
    </source>
</evidence>